<feature type="compositionally biased region" description="Polar residues" evidence="7">
    <location>
        <begin position="186"/>
        <end position="200"/>
    </location>
</feature>
<comment type="caution">
    <text evidence="9">The sequence shown here is derived from an EMBL/GenBank/DDBJ whole genome shotgun (WGS) entry which is preliminary data.</text>
</comment>
<organism evidence="9 10">
    <name type="scientific">Thlaspi arvense</name>
    <name type="common">Field penny-cress</name>
    <dbReference type="NCBI Taxonomy" id="13288"/>
    <lineage>
        <taxon>Eukaryota</taxon>
        <taxon>Viridiplantae</taxon>
        <taxon>Streptophyta</taxon>
        <taxon>Embryophyta</taxon>
        <taxon>Tracheophyta</taxon>
        <taxon>Spermatophyta</taxon>
        <taxon>Magnoliopsida</taxon>
        <taxon>eudicotyledons</taxon>
        <taxon>Gunneridae</taxon>
        <taxon>Pentapetalae</taxon>
        <taxon>rosids</taxon>
        <taxon>malvids</taxon>
        <taxon>Brassicales</taxon>
        <taxon>Brassicaceae</taxon>
        <taxon>Thlaspideae</taxon>
        <taxon>Thlaspi</taxon>
    </lineage>
</organism>
<evidence type="ECO:0000256" key="6">
    <source>
        <dbReference type="ARBA" id="ARBA00023136"/>
    </source>
</evidence>
<dbReference type="EMBL" id="CAJVSB020000017">
    <property type="protein sequence ID" value="CAH2040581.1"/>
    <property type="molecule type" value="Genomic_DNA"/>
</dbReference>
<feature type="transmembrane region" description="Helical" evidence="8">
    <location>
        <begin position="56"/>
        <end position="72"/>
    </location>
</feature>
<keyword evidence="3" id="KW-0813">Transport</keyword>
<comment type="subcellular location">
    <subcellularLocation>
        <location evidence="1">Membrane</location>
        <topology evidence="1">Multi-pass membrane protein</topology>
    </subcellularLocation>
</comment>
<evidence type="ECO:0000256" key="1">
    <source>
        <dbReference type="ARBA" id="ARBA00004141"/>
    </source>
</evidence>
<keyword evidence="10" id="KW-1185">Reference proteome</keyword>
<evidence type="ECO:0000256" key="7">
    <source>
        <dbReference type="SAM" id="MobiDB-lite"/>
    </source>
</evidence>
<gene>
    <name evidence="9" type="ORF">TAV2_LOCUS4158</name>
</gene>
<feature type="transmembrane region" description="Helical" evidence="8">
    <location>
        <begin position="153"/>
        <end position="172"/>
    </location>
</feature>
<evidence type="ECO:0000313" key="10">
    <source>
        <dbReference type="Proteomes" id="UP000836841"/>
    </source>
</evidence>
<feature type="transmembrane region" description="Helical" evidence="8">
    <location>
        <begin position="125"/>
        <end position="147"/>
    </location>
</feature>
<evidence type="ECO:0000256" key="4">
    <source>
        <dbReference type="ARBA" id="ARBA00022692"/>
    </source>
</evidence>
<keyword evidence="5 8" id="KW-1133">Transmembrane helix</keyword>
<comment type="similarity">
    <text evidence="2">Belongs to the major facilitator superfamily. Folate-biopterin transporter (TC 2.A.71) family.</text>
</comment>
<dbReference type="Proteomes" id="UP000836841">
    <property type="component" value="Unassembled WGS sequence"/>
</dbReference>
<evidence type="ECO:0000256" key="5">
    <source>
        <dbReference type="ARBA" id="ARBA00022989"/>
    </source>
</evidence>
<name>A0AAU9RJY9_THLAR</name>
<protein>
    <recommendedName>
        <fullName evidence="11">Biopterin transport-related protein BT1</fullName>
    </recommendedName>
</protein>
<dbReference type="PANTHER" id="PTHR31585">
    <property type="entry name" value="FOLATE-BIOPTERIN TRANSPORTER 1, CHLOROPLASTIC"/>
    <property type="match status" value="1"/>
</dbReference>
<dbReference type="Gene3D" id="1.20.1250.20">
    <property type="entry name" value="MFS general substrate transporter like domains"/>
    <property type="match status" value="1"/>
</dbReference>
<keyword evidence="4 8" id="KW-0812">Transmembrane</keyword>
<feature type="region of interest" description="Disordered" evidence="7">
    <location>
        <begin position="184"/>
        <end position="238"/>
    </location>
</feature>
<feature type="transmembrane region" description="Helical" evidence="8">
    <location>
        <begin position="20"/>
        <end position="44"/>
    </location>
</feature>
<evidence type="ECO:0000256" key="8">
    <source>
        <dbReference type="SAM" id="Phobius"/>
    </source>
</evidence>
<dbReference type="Pfam" id="PF03092">
    <property type="entry name" value="BT1"/>
    <property type="match status" value="2"/>
</dbReference>
<evidence type="ECO:0000256" key="2">
    <source>
        <dbReference type="ARBA" id="ARBA00007015"/>
    </source>
</evidence>
<dbReference type="InterPro" id="IPR036259">
    <property type="entry name" value="MFS_trans_sf"/>
</dbReference>
<evidence type="ECO:0008006" key="11">
    <source>
        <dbReference type="Google" id="ProtNLM"/>
    </source>
</evidence>
<dbReference type="SUPFAM" id="SSF103473">
    <property type="entry name" value="MFS general substrate transporter"/>
    <property type="match status" value="1"/>
</dbReference>
<reference evidence="9 10" key="1">
    <citation type="submission" date="2022-03" db="EMBL/GenBank/DDBJ databases">
        <authorList>
            <person name="Nunn A."/>
            <person name="Chopra R."/>
            <person name="Nunn A."/>
            <person name="Contreras Garrido A."/>
        </authorList>
    </citation>
    <scope>NUCLEOTIDE SEQUENCE [LARGE SCALE GENOMIC DNA]</scope>
</reference>
<dbReference type="GO" id="GO:0016020">
    <property type="term" value="C:membrane"/>
    <property type="evidence" value="ECO:0007669"/>
    <property type="project" value="UniProtKB-SubCell"/>
</dbReference>
<evidence type="ECO:0000313" key="9">
    <source>
        <dbReference type="EMBL" id="CAH2040581.1"/>
    </source>
</evidence>
<sequence>MLVSYLLKDRLKLSPSASQFVSSVAFFPWSIKPLYGMYTICSILSDCVPIKGRRRIPYLMIATVLSLFPWLILGQDSCIRSSRVPLMVFLTVQNLGSAMADVVVDAMIAEAVRFERASFAGDLQSISWMTMALGGIFGSLLGGYALANLKIENIFLLFAVLPSVQLLSCILVKENVVGSRDLHEYPTSNDSDGANGNITDLDSDSYSDKKSKTSTSRRKKNKKGRQKRSNVSEKFQNQEKHGSLVSQWFGSLKMATYSLARAFRQPIIIRFMPFMILSGQLCPPGIEGTLFALFMSINNFGSTLGSFVGAGLASALNISSERHGGGGSSRMDPI</sequence>
<accession>A0AAU9RJY9</accession>
<keyword evidence="6 8" id="KW-0472">Membrane</keyword>
<proteinExistence type="inferred from homology"/>
<feature type="compositionally biased region" description="Basic residues" evidence="7">
    <location>
        <begin position="215"/>
        <end position="228"/>
    </location>
</feature>
<evidence type="ECO:0000256" key="3">
    <source>
        <dbReference type="ARBA" id="ARBA00022448"/>
    </source>
</evidence>
<dbReference type="AlphaFoldDB" id="A0AAU9RJY9"/>
<dbReference type="InterPro" id="IPR039309">
    <property type="entry name" value="BT1"/>
</dbReference>
<dbReference type="PANTHER" id="PTHR31585:SF7">
    <property type="entry name" value="FOLATE-BIOPTERIN TRANSPORTER 4-RELATED"/>
    <property type="match status" value="1"/>
</dbReference>